<dbReference type="EMBL" id="BEZZ01000184">
    <property type="protein sequence ID" value="GCC27952.1"/>
    <property type="molecule type" value="Genomic_DNA"/>
</dbReference>
<accession>A0A401SC25</accession>
<gene>
    <name evidence="1" type="ORF">chiPu_0006378</name>
</gene>
<proteinExistence type="predicted"/>
<keyword evidence="2" id="KW-1185">Reference proteome</keyword>
<sequence>MKCDVLLLEPAGPIYSPRVYREQQERQLAGDLTGSEEFLFGFCREKVCTFAPGDGGTADGIVAGVSAALSVIVAVSGAAFAAAPHTAIPGAWSEGAD</sequence>
<name>A0A401SC25_CHIPU</name>
<organism evidence="1 2">
    <name type="scientific">Chiloscyllium punctatum</name>
    <name type="common">Brownbanded bambooshark</name>
    <name type="synonym">Hemiscyllium punctatum</name>
    <dbReference type="NCBI Taxonomy" id="137246"/>
    <lineage>
        <taxon>Eukaryota</taxon>
        <taxon>Metazoa</taxon>
        <taxon>Chordata</taxon>
        <taxon>Craniata</taxon>
        <taxon>Vertebrata</taxon>
        <taxon>Chondrichthyes</taxon>
        <taxon>Elasmobranchii</taxon>
        <taxon>Galeomorphii</taxon>
        <taxon>Galeoidea</taxon>
        <taxon>Orectolobiformes</taxon>
        <taxon>Hemiscylliidae</taxon>
        <taxon>Chiloscyllium</taxon>
    </lineage>
</organism>
<dbReference type="AlphaFoldDB" id="A0A401SC25"/>
<dbReference type="Proteomes" id="UP000287033">
    <property type="component" value="Unassembled WGS sequence"/>
</dbReference>
<protein>
    <submittedName>
        <fullName evidence="1">Uncharacterized protein</fullName>
    </submittedName>
</protein>
<evidence type="ECO:0000313" key="1">
    <source>
        <dbReference type="EMBL" id="GCC27952.1"/>
    </source>
</evidence>
<comment type="caution">
    <text evidence="1">The sequence shown here is derived from an EMBL/GenBank/DDBJ whole genome shotgun (WGS) entry which is preliminary data.</text>
</comment>
<reference evidence="1 2" key="1">
    <citation type="journal article" date="2018" name="Nat. Ecol. Evol.">
        <title>Shark genomes provide insights into elasmobranch evolution and the origin of vertebrates.</title>
        <authorList>
            <person name="Hara Y"/>
            <person name="Yamaguchi K"/>
            <person name="Onimaru K"/>
            <person name="Kadota M"/>
            <person name="Koyanagi M"/>
            <person name="Keeley SD"/>
            <person name="Tatsumi K"/>
            <person name="Tanaka K"/>
            <person name="Motone F"/>
            <person name="Kageyama Y"/>
            <person name="Nozu R"/>
            <person name="Adachi N"/>
            <person name="Nishimura O"/>
            <person name="Nakagawa R"/>
            <person name="Tanegashima C"/>
            <person name="Kiyatake I"/>
            <person name="Matsumoto R"/>
            <person name="Murakumo K"/>
            <person name="Nishida K"/>
            <person name="Terakita A"/>
            <person name="Kuratani S"/>
            <person name="Sato K"/>
            <person name="Hyodo S Kuraku.S."/>
        </authorList>
    </citation>
    <scope>NUCLEOTIDE SEQUENCE [LARGE SCALE GENOMIC DNA]</scope>
</reference>
<evidence type="ECO:0000313" key="2">
    <source>
        <dbReference type="Proteomes" id="UP000287033"/>
    </source>
</evidence>